<sequence>MTEHRFQGYGHPELYKMINSGPGVSASIPVEQGWKQIAATLAQIDGDLHEGLAKMGADWESDASDTAQTALSPLAEWAGFAETGATTMESSARLQGEFIADARKKMPEVVPVTTEKPGLLDIAAGALTGPVGMAHVVSQQLDHERQEAAADNAAAQAVKVMEDYQADSRWNSSTLGEIPNPPQVVIDTPPPGDSGNGSTRVGFTSPTGYTPNGTTTTPSWTSSPTPSTGNPVSPTWTPPTSTPTNTTHVSWTQPPVSPPVSTPPPVTGLPTPAPTPTPTPVPPGGPVYTRPPTTGVPGTKPGGPNPGQNTGQPGGGKGTSGGLRGGLPGAGGGKAFSPMSGSLGSSAQQGVMKPGGMGAGMGSGPGGTAGGPAGAGGAAGRGGAAGAAGRGGAAGVGAGGAHGRGGQGEEDIEHKAADYLVETTDVFGDDRLVAPPVIGGFSE</sequence>
<dbReference type="OrthoDB" id="3682216at2"/>
<feature type="compositionally biased region" description="Low complexity" evidence="2">
    <location>
        <begin position="286"/>
        <end position="299"/>
    </location>
</feature>
<dbReference type="Proteomes" id="UP000199623">
    <property type="component" value="Unassembled WGS sequence"/>
</dbReference>
<evidence type="ECO:0000313" key="5">
    <source>
        <dbReference type="Proteomes" id="UP000199623"/>
    </source>
</evidence>
<dbReference type="RefSeq" id="WP_090046115.1">
    <property type="nucleotide sequence ID" value="NZ_FNCC01000002.1"/>
</dbReference>
<evidence type="ECO:0000256" key="2">
    <source>
        <dbReference type="SAM" id="MobiDB-lite"/>
    </source>
</evidence>
<dbReference type="InterPro" id="IPR000030">
    <property type="entry name" value="PPE_dom"/>
</dbReference>
<reference evidence="5" key="1">
    <citation type="submission" date="2016-10" db="EMBL/GenBank/DDBJ databases">
        <authorList>
            <person name="Varghese N."/>
            <person name="Submissions S."/>
        </authorList>
    </citation>
    <scope>NUCLEOTIDE SEQUENCE [LARGE SCALE GENOMIC DNA]</scope>
    <source>
        <strain evidence="5">CGMCC 4.3506</strain>
    </source>
</reference>
<dbReference type="InterPro" id="IPR038332">
    <property type="entry name" value="PPE_sf"/>
</dbReference>
<dbReference type="STRING" id="200378.SAMN05216553_102225"/>
<proteinExistence type="inferred from homology"/>
<dbReference type="EMBL" id="FNCC01000002">
    <property type="protein sequence ID" value="SDF59545.1"/>
    <property type="molecule type" value="Genomic_DNA"/>
</dbReference>
<dbReference type="SUPFAM" id="SSF140459">
    <property type="entry name" value="PE/PPE dimer-like"/>
    <property type="match status" value="1"/>
</dbReference>
<evidence type="ECO:0000256" key="1">
    <source>
        <dbReference type="ARBA" id="ARBA00010652"/>
    </source>
</evidence>
<name>A0A1G7MD20_9PSEU</name>
<feature type="region of interest" description="Disordered" evidence="2">
    <location>
        <begin position="173"/>
        <end position="417"/>
    </location>
</feature>
<dbReference type="Gene3D" id="1.20.1260.20">
    <property type="entry name" value="PPE superfamily"/>
    <property type="match status" value="1"/>
</dbReference>
<protein>
    <submittedName>
        <fullName evidence="4">PPE family protein</fullName>
    </submittedName>
</protein>
<feature type="compositionally biased region" description="Low complexity" evidence="2">
    <location>
        <begin position="204"/>
        <end position="235"/>
    </location>
</feature>
<keyword evidence="5" id="KW-1185">Reference proteome</keyword>
<evidence type="ECO:0000259" key="3">
    <source>
        <dbReference type="Pfam" id="PF00823"/>
    </source>
</evidence>
<comment type="similarity">
    <text evidence="1">Belongs to the mycobacterial PPE family.</text>
</comment>
<dbReference type="PRINTS" id="PR01217">
    <property type="entry name" value="PRICHEXTENSN"/>
</dbReference>
<feature type="compositionally biased region" description="Gly residues" evidence="2">
    <location>
        <begin position="312"/>
        <end position="334"/>
    </location>
</feature>
<gene>
    <name evidence="4" type="ORF">SAMN05216553_102225</name>
</gene>
<feature type="compositionally biased region" description="Polar residues" evidence="2">
    <location>
        <begin position="339"/>
        <end position="349"/>
    </location>
</feature>
<feature type="compositionally biased region" description="Gly residues" evidence="2">
    <location>
        <begin position="353"/>
        <end position="406"/>
    </location>
</feature>
<evidence type="ECO:0000313" key="4">
    <source>
        <dbReference type="EMBL" id="SDF59545.1"/>
    </source>
</evidence>
<feature type="domain" description="PPE" evidence="3">
    <location>
        <begin position="17"/>
        <end position="169"/>
    </location>
</feature>
<feature type="compositionally biased region" description="Pro residues" evidence="2">
    <location>
        <begin position="255"/>
        <end position="285"/>
    </location>
</feature>
<accession>A0A1G7MD20</accession>
<organism evidence="4 5">
    <name type="scientific">Lentzea fradiae</name>
    <dbReference type="NCBI Taxonomy" id="200378"/>
    <lineage>
        <taxon>Bacteria</taxon>
        <taxon>Bacillati</taxon>
        <taxon>Actinomycetota</taxon>
        <taxon>Actinomycetes</taxon>
        <taxon>Pseudonocardiales</taxon>
        <taxon>Pseudonocardiaceae</taxon>
        <taxon>Lentzea</taxon>
    </lineage>
</organism>
<dbReference type="AlphaFoldDB" id="A0A1G7MD20"/>
<dbReference type="Pfam" id="PF00823">
    <property type="entry name" value="PPE"/>
    <property type="match status" value="1"/>
</dbReference>
<feature type="compositionally biased region" description="Low complexity" evidence="2">
    <location>
        <begin position="242"/>
        <end position="254"/>
    </location>
</feature>